<keyword evidence="3" id="KW-1185">Reference proteome</keyword>
<dbReference type="RefSeq" id="WP_398282981.1">
    <property type="nucleotide sequence ID" value="NZ_JBITLV010000006.1"/>
</dbReference>
<comment type="caution">
    <text evidence="2">The sequence shown here is derived from an EMBL/GenBank/DDBJ whole genome shotgun (WGS) entry which is preliminary data.</text>
</comment>
<dbReference type="EMBL" id="JBITLV010000006">
    <property type="protein sequence ID" value="MFI7588851.1"/>
    <property type="molecule type" value="Genomic_DNA"/>
</dbReference>
<dbReference type="Gene3D" id="1.20.1440.20">
    <property type="entry name" value="LemA-like domain"/>
    <property type="match status" value="1"/>
</dbReference>
<evidence type="ECO:0000256" key="1">
    <source>
        <dbReference type="SAM" id="Phobius"/>
    </source>
</evidence>
<keyword evidence="1" id="KW-1133">Transmembrane helix</keyword>
<keyword evidence="1" id="KW-0812">Transmembrane</keyword>
<organism evidence="2 3">
    <name type="scientific">Spongisporangium articulatum</name>
    <dbReference type="NCBI Taxonomy" id="3362603"/>
    <lineage>
        <taxon>Bacteria</taxon>
        <taxon>Bacillati</taxon>
        <taxon>Actinomycetota</taxon>
        <taxon>Actinomycetes</taxon>
        <taxon>Kineosporiales</taxon>
        <taxon>Kineosporiaceae</taxon>
        <taxon>Spongisporangium</taxon>
    </lineage>
</organism>
<dbReference type="Proteomes" id="UP001612915">
    <property type="component" value="Unassembled WGS sequence"/>
</dbReference>
<name>A0ABW8AR46_9ACTN</name>
<protein>
    <recommendedName>
        <fullName evidence="4">LemA family protein</fullName>
    </recommendedName>
</protein>
<dbReference type="InterPro" id="IPR023353">
    <property type="entry name" value="LemA-like_dom_sf"/>
</dbReference>
<gene>
    <name evidence="2" type="ORF">ACIB24_17440</name>
</gene>
<keyword evidence="1" id="KW-0472">Membrane</keyword>
<accession>A0ABW8AR46</accession>
<sequence>MNHPLTWGLLALAVALAVGWYLSYLAGRLDRLHHRVEASWAALDAQLARRAAVAREVAHRLPAERGPPLLAAAAAATDPVDAGEPLRGRDSLSEQVESALTRCLQATFADPDTVHAWRLDPQIDGLLVDLASAARRAQLARRFHNDAVAHAQRMRRKRVVRWARLAGRAAWPRMVELDDEVPAALAVETGQ</sequence>
<feature type="transmembrane region" description="Helical" evidence="1">
    <location>
        <begin position="6"/>
        <end position="26"/>
    </location>
</feature>
<proteinExistence type="predicted"/>
<reference evidence="2 3" key="1">
    <citation type="submission" date="2024-10" db="EMBL/GenBank/DDBJ databases">
        <title>The Natural Products Discovery Center: Release of the First 8490 Sequenced Strains for Exploring Actinobacteria Biosynthetic Diversity.</title>
        <authorList>
            <person name="Kalkreuter E."/>
            <person name="Kautsar S.A."/>
            <person name="Yang D."/>
            <person name="Bader C.D."/>
            <person name="Teijaro C.N."/>
            <person name="Fluegel L."/>
            <person name="Davis C.M."/>
            <person name="Simpson J.R."/>
            <person name="Lauterbach L."/>
            <person name="Steele A.D."/>
            <person name="Gui C."/>
            <person name="Meng S."/>
            <person name="Li G."/>
            <person name="Viehrig K."/>
            <person name="Ye F."/>
            <person name="Su P."/>
            <person name="Kiefer A.F."/>
            <person name="Nichols A."/>
            <person name="Cepeda A.J."/>
            <person name="Yan W."/>
            <person name="Fan B."/>
            <person name="Jiang Y."/>
            <person name="Adhikari A."/>
            <person name="Zheng C.-J."/>
            <person name="Schuster L."/>
            <person name="Cowan T.M."/>
            <person name="Smanski M.J."/>
            <person name="Chevrette M.G."/>
            <person name="De Carvalho L.P.S."/>
            <person name="Shen B."/>
        </authorList>
    </citation>
    <scope>NUCLEOTIDE SEQUENCE [LARGE SCALE GENOMIC DNA]</scope>
    <source>
        <strain evidence="2 3">NPDC049639</strain>
    </source>
</reference>
<evidence type="ECO:0000313" key="3">
    <source>
        <dbReference type="Proteomes" id="UP001612915"/>
    </source>
</evidence>
<evidence type="ECO:0008006" key="4">
    <source>
        <dbReference type="Google" id="ProtNLM"/>
    </source>
</evidence>
<evidence type="ECO:0000313" key="2">
    <source>
        <dbReference type="EMBL" id="MFI7588851.1"/>
    </source>
</evidence>